<dbReference type="RefSeq" id="WP_159360975.1">
    <property type="nucleotide sequence ID" value="NZ_CP047394.1"/>
</dbReference>
<reference evidence="1 2" key="1">
    <citation type="submission" date="2019-06" db="EMBL/GenBank/DDBJ databases">
        <title>An operon consisting of a P-type ATPase gene and a transcriptional regular gene given the different cadmium resistance in Bacillus vietamensis 151-6 and Bacillus marisflavi 151-25.</title>
        <authorList>
            <person name="Yu X."/>
        </authorList>
    </citation>
    <scope>NUCLEOTIDE SEQUENCE [LARGE SCALE GENOMIC DNA]</scope>
    <source>
        <strain evidence="1 2">151-6</strain>
    </source>
</reference>
<dbReference type="AlphaFoldDB" id="A0A6I6UNN1"/>
<dbReference type="KEGG" id="bvq:FHE72_01230"/>
<protein>
    <submittedName>
        <fullName evidence="1">Uncharacterized protein</fullName>
    </submittedName>
</protein>
<gene>
    <name evidence="1" type="ORF">FHE72_01230</name>
</gene>
<sequence>MIEKLLHVLLKLPMNPNSYFYTSDTGVHHIEYSKSSLVIRTLNNISHLK</sequence>
<accession>A0A6I6UNN1</accession>
<dbReference type="EMBL" id="CP047394">
    <property type="protein sequence ID" value="QHE59816.1"/>
    <property type="molecule type" value="Genomic_DNA"/>
</dbReference>
<evidence type="ECO:0000313" key="1">
    <source>
        <dbReference type="EMBL" id="QHE59816.1"/>
    </source>
</evidence>
<proteinExistence type="predicted"/>
<dbReference type="Proteomes" id="UP000465062">
    <property type="component" value="Chromosome"/>
</dbReference>
<organism evidence="1 2">
    <name type="scientific">Rossellomorea vietnamensis</name>
    <dbReference type="NCBI Taxonomy" id="218284"/>
    <lineage>
        <taxon>Bacteria</taxon>
        <taxon>Bacillati</taxon>
        <taxon>Bacillota</taxon>
        <taxon>Bacilli</taxon>
        <taxon>Bacillales</taxon>
        <taxon>Bacillaceae</taxon>
        <taxon>Rossellomorea</taxon>
    </lineage>
</organism>
<name>A0A6I6UNN1_9BACI</name>
<evidence type="ECO:0000313" key="2">
    <source>
        <dbReference type="Proteomes" id="UP000465062"/>
    </source>
</evidence>